<evidence type="ECO:0000256" key="3">
    <source>
        <dbReference type="SAM" id="Phobius"/>
    </source>
</evidence>
<evidence type="ECO:0000313" key="5">
    <source>
        <dbReference type="EMBL" id="KPM44165.1"/>
    </source>
</evidence>
<feature type="transmembrane region" description="Helical" evidence="3">
    <location>
        <begin position="95"/>
        <end position="118"/>
    </location>
</feature>
<dbReference type="EMBL" id="LKCW01000022">
    <property type="protein sequence ID" value="KPM44165.1"/>
    <property type="molecule type" value="Genomic_DNA"/>
</dbReference>
<keyword evidence="6" id="KW-1185">Reference proteome</keyword>
<dbReference type="SUPFAM" id="SSF49899">
    <property type="entry name" value="Concanavalin A-like lectins/glucanases"/>
    <property type="match status" value="2"/>
</dbReference>
<proteinExistence type="inferred from homology"/>
<dbReference type="InterPro" id="IPR050546">
    <property type="entry name" value="Glycosyl_Hydrlase_16"/>
</dbReference>
<organism evidence="5 6">
    <name type="scientific">Neonectria ditissima</name>
    <dbReference type="NCBI Taxonomy" id="78410"/>
    <lineage>
        <taxon>Eukaryota</taxon>
        <taxon>Fungi</taxon>
        <taxon>Dikarya</taxon>
        <taxon>Ascomycota</taxon>
        <taxon>Pezizomycotina</taxon>
        <taxon>Sordariomycetes</taxon>
        <taxon>Hypocreomycetidae</taxon>
        <taxon>Hypocreales</taxon>
        <taxon>Nectriaceae</taxon>
        <taxon>Neonectria</taxon>
    </lineage>
</organism>
<evidence type="ECO:0000259" key="4">
    <source>
        <dbReference type="PROSITE" id="PS51762"/>
    </source>
</evidence>
<gene>
    <name evidence="5" type="ORF">AK830_g2345</name>
</gene>
<dbReference type="GO" id="GO:0005975">
    <property type="term" value="P:carbohydrate metabolic process"/>
    <property type="evidence" value="ECO:0007669"/>
    <property type="project" value="InterPro"/>
</dbReference>
<sequence>MDSSRTVNYTEEAASTSANPTGTPGNETPENPFATPIAATPLAPSLTSRRATFIRNASTYEVAGPRRRFKSSRLVGDFEKPWLNKSKKQVNWDSIIFYTSVCIGLGSFPPSICLATLLSTLVTISLPILMPIDPTRTLTNVPHPAIGAYLCWNATRGIPNPDADGASQYCLIMDDRFENMDNWNYEVQMNGFGTGSFDWTTKDKANSYVDAEGLHIVPTMTLESTDITYDELVNGHTVNLTTDGRADGKCTAKETQLDDLDARYPCAAVSNTTKGQIINPVRSARLNTKGKKTIRYGRVEVTARMPKGDWLWPAIWMMPQDTVYGDWPKSGEIDIAESRGNDARTYDMGDNLVSSALHWGTASVNDRWRRSYGEWGGKRVRYSEKFHTYGLEWSENYLFTWLDGRLRRDSVSPDLLHCPPRQLPVNHVCALAGATRLRCERAGGDQLGSGRRCGSPFHTIPQLPTLSTMLTDRERTALISTFNLQQVIFFDFTKNKNLWTYGEFAGSSVNGSVPVDPWSSTGRANTPFDQSFFLILNVAVGSTNGWFPDAVGGKPWADNSETPMRDFWKSNSTWLPSWGSKEERGMVIKSVKMWQEGKC</sequence>
<dbReference type="AlphaFoldDB" id="A0A0P7BBC9"/>
<dbReference type="Proteomes" id="UP000050424">
    <property type="component" value="Unassembled WGS sequence"/>
</dbReference>
<accession>A0A0P7BBC9</accession>
<comment type="caution">
    <text evidence="5">The sequence shown here is derived from an EMBL/GenBank/DDBJ whole genome shotgun (WGS) entry which is preliminary data.</text>
</comment>
<feature type="domain" description="GH16" evidence="4">
    <location>
        <begin position="153"/>
        <end position="577"/>
    </location>
</feature>
<feature type="compositionally biased region" description="Polar residues" evidence="2">
    <location>
        <begin position="1"/>
        <end position="29"/>
    </location>
</feature>
<dbReference type="InterPro" id="IPR013320">
    <property type="entry name" value="ConA-like_dom_sf"/>
</dbReference>
<evidence type="ECO:0000256" key="1">
    <source>
        <dbReference type="ARBA" id="ARBA00006865"/>
    </source>
</evidence>
<dbReference type="PROSITE" id="PS51762">
    <property type="entry name" value="GH16_2"/>
    <property type="match status" value="1"/>
</dbReference>
<dbReference type="Pfam" id="PF00722">
    <property type="entry name" value="Glyco_hydro_16"/>
    <property type="match status" value="1"/>
</dbReference>
<feature type="region of interest" description="Disordered" evidence="2">
    <location>
        <begin position="1"/>
        <end position="38"/>
    </location>
</feature>
<dbReference type="GO" id="GO:0004553">
    <property type="term" value="F:hydrolase activity, hydrolyzing O-glycosyl compounds"/>
    <property type="evidence" value="ECO:0007669"/>
    <property type="project" value="InterPro"/>
</dbReference>
<keyword evidence="3" id="KW-1133">Transmembrane helix</keyword>
<dbReference type="OrthoDB" id="4781at2759"/>
<dbReference type="InterPro" id="IPR000757">
    <property type="entry name" value="Beta-glucanase-like"/>
</dbReference>
<name>A0A0P7BBC9_9HYPO</name>
<evidence type="ECO:0000313" key="6">
    <source>
        <dbReference type="Proteomes" id="UP000050424"/>
    </source>
</evidence>
<dbReference type="Gene3D" id="2.60.120.200">
    <property type="match status" value="2"/>
</dbReference>
<keyword evidence="3" id="KW-0812">Transmembrane</keyword>
<protein>
    <recommendedName>
        <fullName evidence="4">GH16 domain-containing protein</fullName>
    </recommendedName>
</protein>
<dbReference type="PANTHER" id="PTHR10963">
    <property type="entry name" value="GLYCOSYL HYDROLASE-RELATED"/>
    <property type="match status" value="1"/>
</dbReference>
<dbReference type="PANTHER" id="PTHR10963:SF55">
    <property type="entry name" value="GLYCOSIDE HYDROLASE FAMILY 16 PROTEIN"/>
    <property type="match status" value="1"/>
</dbReference>
<reference evidence="5 6" key="1">
    <citation type="submission" date="2015-09" db="EMBL/GenBank/DDBJ databases">
        <title>Draft genome of a European isolate of the apple canker pathogen Neonectria ditissima.</title>
        <authorList>
            <person name="Gomez-Cortecero A."/>
            <person name="Harrison R.J."/>
            <person name="Armitage A.D."/>
        </authorList>
    </citation>
    <scope>NUCLEOTIDE SEQUENCE [LARGE SCALE GENOMIC DNA]</scope>
    <source>
        <strain evidence="5 6">R09/05</strain>
    </source>
</reference>
<evidence type="ECO:0000256" key="2">
    <source>
        <dbReference type="SAM" id="MobiDB-lite"/>
    </source>
</evidence>
<keyword evidence="3" id="KW-0472">Membrane</keyword>
<comment type="similarity">
    <text evidence="1">Belongs to the glycosyl hydrolase 16 family.</text>
</comment>
<dbReference type="STRING" id="78410.A0A0P7BBC9"/>